<feature type="transmembrane region" description="Helical" evidence="1">
    <location>
        <begin position="324"/>
        <end position="344"/>
    </location>
</feature>
<feature type="transmembrane region" description="Helical" evidence="1">
    <location>
        <begin position="356"/>
        <end position="375"/>
    </location>
</feature>
<dbReference type="Proteomes" id="UP000249016">
    <property type="component" value="Unassembled WGS sequence"/>
</dbReference>
<dbReference type="AlphaFoldDB" id="A0A327NM21"/>
<organism evidence="3 4">
    <name type="scientific">Spirosoma telluris</name>
    <dbReference type="NCBI Taxonomy" id="2183553"/>
    <lineage>
        <taxon>Bacteria</taxon>
        <taxon>Pseudomonadati</taxon>
        <taxon>Bacteroidota</taxon>
        <taxon>Cytophagia</taxon>
        <taxon>Cytophagales</taxon>
        <taxon>Cytophagaceae</taxon>
        <taxon>Spirosoma</taxon>
    </lineage>
</organism>
<sequence>MKERKSERVNKKGNNYALVTLFRSFTLSLFLFCSFAIAQPRATGIGPGGRYYPIHDFHDDFQVYDERAKAYVPYIVELHADQTALSVYIDLESNRHYSLLVSTQQDGYMFINAALKRKLRADQWQVVSIDSLYRIYRQPEIFLTIYGAPGISDKQLFIGYPKSATQKPVILHDDNLSVRPRSRTIYENFMSLGLLFLLATHSFLFSFYQRAFQRFYSLRDLISMRAQEDSFLINRPLSSTNTLFVLNLSFVIAYLIVFVQSRNLDVFASRTLLLGEQHLGWLLGEFFLLSGVAFLSLMGKYVALEIMGGLYKLQDVVNVHYFKILQSSLLFFTALTLLLAVIAYNTPASTWSQNALLIPLIGFYAARLILLYFVIRSVDPIKNLYLFSYLCIVELIPLIIGLRFAL</sequence>
<gene>
    <name evidence="3" type="ORF">HMF3257_13240</name>
</gene>
<keyword evidence="2" id="KW-0732">Signal</keyword>
<dbReference type="EMBL" id="QLII01000001">
    <property type="protein sequence ID" value="RAI74954.1"/>
    <property type="molecule type" value="Genomic_DNA"/>
</dbReference>
<keyword evidence="1" id="KW-0812">Transmembrane</keyword>
<reference evidence="3 4" key="1">
    <citation type="submission" date="2018-06" db="EMBL/GenBank/DDBJ databases">
        <title>Spirosoma sp. HMF3257 Genome sequencing and assembly.</title>
        <authorList>
            <person name="Kang H."/>
            <person name="Cha I."/>
            <person name="Kim H."/>
            <person name="Kang J."/>
            <person name="Joh K."/>
        </authorList>
    </citation>
    <scope>NUCLEOTIDE SEQUENCE [LARGE SCALE GENOMIC DNA]</scope>
    <source>
        <strain evidence="3 4">HMF3257</strain>
    </source>
</reference>
<feature type="signal peptide" evidence="2">
    <location>
        <begin position="1"/>
        <end position="38"/>
    </location>
</feature>
<dbReference type="OrthoDB" id="975088at2"/>
<accession>A0A327NM21</accession>
<keyword evidence="1" id="KW-0472">Membrane</keyword>
<keyword evidence="1" id="KW-1133">Transmembrane helix</keyword>
<dbReference type="RefSeq" id="WP_111342754.1">
    <property type="nucleotide sequence ID" value="NZ_QLII01000001.1"/>
</dbReference>
<evidence type="ECO:0000313" key="3">
    <source>
        <dbReference type="EMBL" id="RAI74954.1"/>
    </source>
</evidence>
<keyword evidence="4" id="KW-1185">Reference proteome</keyword>
<feature type="transmembrane region" description="Helical" evidence="1">
    <location>
        <begin position="243"/>
        <end position="261"/>
    </location>
</feature>
<protein>
    <submittedName>
        <fullName evidence="3">DUF4271 domain-containing protein</fullName>
    </submittedName>
</protein>
<evidence type="ECO:0000256" key="1">
    <source>
        <dbReference type="SAM" id="Phobius"/>
    </source>
</evidence>
<feature type="transmembrane region" description="Helical" evidence="1">
    <location>
        <begin position="189"/>
        <end position="208"/>
    </location>
</feature>
<feature type="chain" id="PRO_5016349122" evidence="2">
    <location>
        <begin position="39"/>
        <end position="406"/>
    </location>
</feature>
<comment type="caution">
    <text evidence="3">The sequence shown here is derived from an EMBL/GenBank/DDBJ whole genome shotgun (WGS) entry which is preliminary data.</text>
</comment>
<evidence type="ECO:0000313" key="4">
    <source>
        <dbReference type="Proteomes" id="UP000249016"/>
    </source>
</evidence>
<evidence type="ECO:0000256" key="2">
    <source>
        <dbReference type="SAM" id="SignalP"/>
    </source>
</evidence>
<dbReference type="Pfam" id="PF14093">
    <property type="entry name" value="DUF4271"/>
    <property type="match status" value="1"/>
</dbReference>
<dbReference type="InterPro" id="IPR025367">
    <property type="entry name" value="DUF4271"/>
</dbReference>
<name>A0A327NM21_9BACT</name>
<feature type="transmembrane region" description="Helical" evidence="1">
    <location>
        <begin position="384"/>
        <end position="405"/>
    </location>
</feature>
<proteinExistence type="predicted"/>
<feature type="transmembrane region" description="Helical" evidence="1">
    <location>
        <begin position="281"/>
        <end position="303"/>
    </location>
</feature>